<accession>A0A8J5N0C6</accession>
<evidence type="ECO:0000313" key="3">
    <source>
        <dbReference type="EMBL" id="KAG7170630.1"/>
    </source>
</evidence>
<dbReference type="AlphaFoldDB" id="A0A8J5N0C6"/>
<feature type="compositionally biased region" description="Basic and acidic residues" evidence="1">
    <location>
        <begin position="397"/>
        <end position="473"/>
    </location>
</feature>
<dbReference type="Proteomes" id="UP000747542">
    <property type="component" value="Unassembled WGS sequence"/>
</dbReference>
<feature type="compositionally biased region" description="Basic and acidic residues" evidence="1">
    <location>
        <begin position="245"/>
        <end position="254"/>
    </location>
</feature>
<keyword evidence="2" id="KW-0812">Transmembrane</keyword>
<dbReference type="EMBL" id="JAHLQT010013773">
    <property type="protein sequence ID" value="KAG7170630.1"/>
    <property type="molecule type" value="Genomic_DNA"/>
</dbReference>
<evidence type="ECO:0000313" key="4">
    <source>
        <dbReference type="Proteomes" id="UP000747542"/>
    </source>
</evidence>
<feature type="compositionally biased region" description="Polar residues" evidence="1">
    <location>
        <begin position="282"/>
        <end position="297"/>
    </location>
</feature>
<name>A0A8J5N0C6_HOMAM</name>
<keyword evidence="2" id="KW-0472">Membrane</keyword>
<protein>
    <submittedName>
        <fullName evidence="3">Variable charge X-linked protein 3B-like</fullName>
    </submittedName>
</protein>
<evidence type="ECO:0000256" key="1">
    <source>
        <dbReference type="SAM" id="MobiDB-lite"/>
    </source>
</evidence>
<sequence>MLQQCCCDPYKRTYITAIFTAVEAVAFGVLNLVLICMNNCIIPPPEDRPPIGFDKFWAWYFYDGEKCPSVGNFTYEPPDWINQLFPLGNRRHETSVEANYSYQITYLSLHSAWFITCLILFYDAAARAEVRQEQQHMQMVQQEQWQQNSQPGVDNRAFAGVQAAPVILQPPLLPRRPPAPKEQRPFTYLNSNFQPDNPHDLEGMRANPASVPEPVVNALRNSKMIRNDPVFPAAPVQNFYIPDDGYAHKRDRSPEVPSKPFHRRHDSLQNFRTQEPEPGFVRSSSIRDPSRMPQYNDSPHYDKHPGYQKPWDEKSRPSNMSNLKKFPRVNLIEGKEEARLQPQGQRRRLSPPSSHQRGDEEPYPLPASQKRNHSLPMDRERPYSSQGNREMPYSRQGKREKPYSPQGNREKPYSPQGNREKPYSPQGNREKPYSPQGNREKPYSPQGNREKPYSPQGNREKPYSPQGNRERPYSADAKPFTYYV</sequence>
<gene>
    <name evidence="3" type="primary">VCX3B-L</name>
    <name evidence="3" type="ORF">Hamer_G013446</name>
</gene>
<feature type="transmembrane region" description="Helical" evidence="2">
    <location>
        <begin position="12"/>
        <end position="35"/>
    </location>
</feature>
<proteinExistence type="predicted"/>
<keyword evidence="2" id="KW-1133">Transmembrane helix</keyword>
<feature type="region of interest" description="Disordered" evidence="1">
    <location>
        <begin position="245"/>
        <end position="484"/>
    </location>
</feature>
<feature type="compositionally biased region" description="Basic and acidic residues" evidence="1">
    <location>
        <begin position="299"/>
        <end position="316"/>
    </location>
</feature>
<organism evidence="3 4">
    <name type="scientific">Homarus americanus</name>
    <name type="common">American lobster</name>
    <dbReference type="NCBI Taxonomy" id="6706"/>
    <lineage>
        <taxon>Eukaryota</taxon>
        <taxon>Metazoa</taxon>
        <taxon>Ecdysozoa</taxon>
        <taxon>Arthropoda</taxon>
        <taxon>Crustacea</taxon>
        <taxon>Multicrustacea</taxon>
        <taxon>Malacostraca</taxon>
        <taxon>Eumalacostraca</taxon>
        <taxon>Eucarida</taxon>
        <taxon>Decapoda</taxon>
        <taxon>Pleocyemata</taxon>
        <taxon>Astacidea</taxon>
        <taxon>Nephropoidea</taxon>
        <taxon>Nephropidae</taxon>
        <taxon>Homarus</taxon>
    </lineage>
</organism>
<reference evidence="3" key="1">
    <citation type="journal article" date="2021" name="Sci. Adv.">
        <title>The American lobster genome reveals insights on longevity, neural, and immune adaptations.</title>
        <authorList>
            <person name="Polinski J.M."/>
            <person name="Zimin A.V."/>
            <person name="Clark K.F."/>
            <person name="Kohn A.B."/>
            <person name="Sadowski N."/>
            <person name="Timp W."/>
            <person name="Ptitsyn A."/>
            <person name="Khanna P."/>
            <person name="Romanova D.Y."/>
            <person name="Williams P."/>
            <person name="Greenwood S.J."/>
            <person name="Moroz L.L."/>
            <person name="Walt D.R."/>
            <person name="Bodnar A.G."/>
        </authorList>
    </citation>
    <scope>NUCLEOTIDE SEQUENCE</scope>
    <source>
        <strain evidence="3">GMGI-L3</strain>
    </source>
</reference>
<evidence type="ECO:0000256" key="2">
    <source>
        <dbReference type="SAM" id="Phobius"/>
    </source>
</evidence>
<comment type="caution">
    <text evidence="3">The sequence shown here is derived from an EMBL/GenBank/DDBJ whole genome shotgun (WGS) entry which is preliminary data.</text>
</comment>
<keyword evidence="4" id="KW-1185">Reference proteome</keyword>